<protein>
    <submittedName>
        <fullName evidence="2">Uncharacterized protein LOC101513919</fullName>
    </submittedName>
</protein>
<dbReference type="PaxDb" id="3827-XP_004516136.1"/>
<dbReference type="OrthoDB" id="1938712at2759"/>
<sequence length="140" mass="15927">MELLKDYDCNLIPPRDGNVVVDALSRKSMGNITLFLAHVQIRPTIVDDIKEAQSQDPHLVNMVNNVQNGKISYFSGDSNGVLRLKSLLCVANVGGLRRKILEEAHHSSYTIHKGFNKMYQDLRDFVLVGRDEQRRSRFCL</sequence>
<dbReference type="RefSeq" id="XP_004516136.1">
    <property type="nucleotide sequence ID" value="XM_004516079.1"/>
</dbReference>
<dbReference type="GeneID" id="101513919"/>
<dbReference type="AlphaFoldDB" id="A0A1S2Z6W9"/>
<evidence type="ECO:0000313" key="1">
    <source>
        <dbReference type="Proteomes" id="UP000087171"/>
    </source>
</evidence>
<name>A0A1S2Z6W9_CICAR</name>
<proteinExistence type="predicted"/>
<evidence type="ECO:0000313" key="2">
    <source>
        <dbReference type="RefSeq" id="XP_004516136.1"/>
    </source>
</evidence>
<keyword evidence="1" id="KW-1185">Reference proteome</keyword>
<dbReference type="eggNOG" id="KOG0017">
    <property type="taxonomic scope" value="Eukaryota"/>
</dbReference>
<reference evidence="2" key="1">
    <citation type="submission" date="2025-08" db="UniProtKB">
        <authorList>
            <consortium name="RefSeq"/>
        </authorList>
    </citation>
    <scope>IDENTIFICATION</scope>
    <source>
        <tissue evidence="2">Etiolated seedlings</tissue>
    </source>
</reference>
<dbReference type="Proteomes" id="UP000087171">
    <property type="component" value="Unplaced"/>
</dbReference>
<accession>A0A1S2Z6W9</accession>
<organism evidence="1 2">
    <name type="scientific">Cicer arietinum</name>
    <name type="common">Chickpea</name>
    <name type="synonym">Garbanzo</name>
    <dbReference type="NCBI Taxonomy" id="3827"/>
    <lineage>
        <taxon>Eukaryota</taxon>
        <taxon>Viridiplantae</taxon>
        <taxon>Streptophyta</taxon>
        <taxon>Embryophyta</taxon>
        <taxon>Tracheophyta</taxon>
        <taxon>Spermatophyta</taxon>
        <taxon>Magnoliopsida</taxon>
        <taxon>eudicotyledons</taxon>
        <taxon>Gunneridae</taxon>
        <taxon>Pentapetalae</taxon>
        <taxon>rosids</taxon>
        <taxon>fabids</taxon>
        <taxon>Fabales</taxon>
        <taxon>Fabaceae</taxon>
        <taxon>Papilionoideae</taxon>
        <taxon>50 kb inversion clade</taxon>
        <taxon>NPAAA clade</taxon>
        <taxon>Hologalegina</taxon>
        <taxon>IRL clade</taxon>
        <taxon>Cicereae</taxon>
        <taxon>Cicer</taxon>
    </lineage>
</organism>
<dbReference type="KEGG" id="cam:101513919"/>
<gene>
    <name evidence="2" type="primary">LOC101513919</name>
</gene>